<organism evidence="3 4">
    <name type="scientific">Pseudomonas syringae pv. cilantro</name>
    <dbReference type="NCBI Taxonomy" id="81035"/>
    <lineage>
        <taxon>Bacteria</taxon>
        <taxon>Pseudomonadati</taxon>
        <taxon>Pseudomonadota</taxon>
        <taxon>Gammaproteobacteria</taxon>
        <taxon>Pseudomonadales</taxon>
        <taxon>Pseudomonadaceae</taxon>
        <taxon>Pseudomonas</taxon>
        <taxon>Pseudomonas syringae</taxon>
    </lineage>
</organism>
<dbReference type="InterPro" id="IPR003587">
    <property type="entry name" value="Hint_dom_N"/>
</dbReference>
<evidence type="ECO:0000313" key="3">
    <source>
        <dbReference type="EMBL" id="KPC24280.1"/>
    </source>
</evidence>
<dbReference type="Gene3D" id="2.170.16.10">
    <property type="entry name" value="Hedgehog/Intein (Hint) domain"/>
    <property type="match status" value="1"/>
</dbReference>
<feature type="region of interest" description="Disordered" evidence="1">
    <location>
        <begin position="742"/>
        <end position="769"/>
    </location>
</feature>
<comment type="caution">
    <text evidence="3">The sequence shown here is derived from an EMBL/GenBank/DDBJ whole genome shotgun (WGS) entry which is preliminary data.</text>
</comment>
<evidence type="ECO:0000313" key="4">
    <source>
        <dbReference type="Proteomes" id="UP000037891"/>
    </source>
</evidence>
<evidence type="ECO:0000259" key="2">
    <source>
        <dbReference type="SMART" id="SM00306"/>
    </source>
</evidence>
<gene>
    <name evidence="3" type="ORF">ABJ99_4267</name>
</gene>
<dbReference type="Pfam" id="PF04830">
    <property type="entry name" value="DUF637"/>
    <property type="match status" value="1"/>
</dbReference>
<dbReference type="InterPro" id="IPR006915">
    <property type="entry name" value="DUF637_hemagglutn_put"/>
</dbReference>
<dbReference type="GO" id="GO:0016539">
    <property type="term" value="P:intein-mediated protein splicing"/>
    <property type="evidence" value="ECO:0007669"/>
    <property type="project" value="InterPro"/>
</dbReference>
<dbReference type="Pfam" id="PF15637">
    <property type="entry name" value="Tox-HNH-HHH"/>
    <property type="match status" value="1"/>
</dbReference>
<dbReference type="InterPro" id="IPR028915">
    <property type="entry name" value="Tox-HNH-HHH_dom"/>
</dbReference>
<dbReference type="AlphaFoldDB" id="A0A0N0GCF9"/>
<reference evidence="3 4" key="1">
    <citation type="submission" date="2015-07" db="EMBL/GenBank/DDBJ databases">
        <authorList>
            <person name="Noorani M."/>
        </authorList>
    </citation>
    <scope>NUCLEOTIDE SEQUENCE [LARGE SCALE GENOMIC DNA]</scope>
    <source>
        <strain evidence="3 4">0788_9</strain>
    </source>
</reference>
<dbReference type="InterPro" id="IPR036844">
    <property type="entry name" value="Hint_dom_sf"/>
</dbReference>
<dbReference type="EMBL" id="LGLN01000092">
    <property type="protein sequence ID" value="KPC24280.1"/>
    <property type="molecule type" value="Genomic_DNA"/>
</dbReference>
<dbReference type="SUPFAM" id="SSF51294">
    <property type="entry name" value="Hedgehog/intein (Hint) domain"/>
    <property type="match status" value="1"/>
</dbReference>
<proteinExistence type="predicted"/>
<dbReference type="Pfam" id="PF07591">
    <property type="entry name" value="PT-HINT"/>
    <property type="match status" value="1"/>
</dbReference>
<dbReference type="CDD" id="cd00081">
    <property type="entry name" value="Hint"/>
    <property type="match status" value="1"/>
</dbReference>
<dbReference type="Proteomes" id="UP000037891">
    <property type="component" value="Unassembled WGS sequence"/>
</dbReference>
<evidence type="ECO:0000256" key="1">
    <source>
        <dbReference type="SAM" id="MobiDB-lite"/>
    </source>
</evidence>
<feature type="domain" description="Hint" evidence="2">
    <location>
        <begin position="477"/>
        <end position="581"/>
    </location>
</feature>
<reference evidence="3 4" key="2">
    <citation type="submission" date="2015-10" db="EMBL/GenBank/DDBJ databases">
        <title>Comparative genomics and high-throughput reverse genetic screens identify a new phytobacterial MAMP and an Arabidopsis receptor required for immune elicitation.</title>
        <authorList>
            <person name="Mott G.A."/>
            <person name="Thakur S."/>
            <person name="Wang P.W."/>
            <person name="Desveaux D."/>
            <person name="Guttman D.S."/>
        </authorList>
    </citation>
    <scope>NUCLEOTIDE SEQUENCE [LARGE SCALE GENOMIC DNA]</scope>
    <source>
        <strain evidence="3 4">0788_9</strain>
    </source>
</reference>
<protein>
    <submittedName>
        <fullName evidence="3">Filamentous hemagglutinin</fullName>
    </submittedName>
</protein>
<sequence>MRTVTDTGSTWFQGASPANGNGAKVIGSGPVQNPGYAKEWLSWQKAQDAVVRSGTHAVIESGISTAINGGSLKDNLGSALVSQGFDLAAAAGNKNLGDFADYMDLDPGSAEKIFLHAMLGGAFAAARGGDFKTGAIAAGAAEGLTGIANENLGKYLDSRFVTDDQFRVATAQIVGIAAGSLVNGDPDDAAWVAGNVERYNEQLHPRAVELIKKEAAQFAVDTHISQEDAEQRLAQAAVYYTDKNLNGVMTENGTVPDETTLKYLGTALAPMAGQYAAPTASDVPTTQAERVYTPAETSTLLNQFADTNPARYADTSINSINFQGAYTGDLTYDYARFYDRNIAVPYDLGNTASGGFSGTWQGTKAAISNTVNSAWSLLSSPLQSSEQLANGVMSLTKNPLASAWNSLEPAQSKEGLATAYQMQGNNEAAAAIRNQGNVEFGLNLIPVERVVSLGKLGAVAKTTDDFYIERLLAEKGPCCFAAGTKVSTPSGDRAIESLKVGDVVWSKPEKGGKPFAAKILATHQRSDQPIYRLKLKSVRADGTAAGETLLVTPSHPFYVPAKRDFIPVINLKPGDLLQSLADGDSENTSSEVESLELYLPVGKTYNLSVDVGHTFYVGELKTWVHNTGPCDLPEGYFGGKATGEVVPSSPIVTSGATRTGVVRTNAADWRALRDNWDDLGYGQILSTENRAAIAKGRTPKVDEPWINAFPEDAGLKGERIPMHHVQGSPLTVPLPDTRHLDAHMPGGFRYNPGGPGSALPAYPPKKGVD</sequence>
<dbReference type="PATRIC" id="fig|81035.3.peg.4543"/>
<name>A0A0N0GCF9_PSESX</name>
<dbReference type="PROSITE" id="PS50817">
    <property type="entry name" value="INTEIN_N_TER"/>
    <property type="match status" value="1"/>
</dbReference>
<dbReference type="SMART" id="SM00306">
    <property type="entry name" value="HintN"/>
    <property type="match status" value="1"/>
</dbReference>
<accession>A0A0N0GCF9</accession>
<dbReference type="InterPro" id="IPR006141">
    <property type="entry name" value="Intein_N"/>
</dbReference>